<comment type="similarity">
    <text evidence="5 6">Belongs to the PurK/PurT family.</text>
</comment>
<protein>
    <recommendedName>
        <fullName evidence="5 6">N5-carboxyaminoimidazole ribonucleotide synthase</fullName>
        <shortName evidence="5 6">N5-CAIR synthase</shortName>
        <ecNumber evidence="5 6">6.3.4.18</ecNumber>
    </recommendedName>
    <alternativeName>
        <fullName evidence="5 6">5-(carboxyamino)imidazole ribonucleotide synthetase</fullName>
    </alternativeName>
</protein>
<dbReference type="Pfam" id="PF22660">
    <property type="entry name" value="RS_preATP-grasp-like"/>
    <property type="match status" value="1"/>
</dbReference>
<dbReference type="RefSeq" id="WP_117394995.1">
    <property type="nucleotide sequence ID" value="NZ_CP021330.1"/>
</dbReference>
<dbReference type="SUPFAM" id="SSF51246">
    <property type="entry name" value="Rudiment single hybrid motif"/>
    <property type="match status" value="1"/>
</dbReference>
<comment type="catalytic activity">
    <reaction evidence="5 6">
        <text>5-amino-1-(5-phospho-beta-D-ribosyl)imidazole + hydrogencarbonate + ATP = 5-carboxyamino-1-(5-phospho-D-ribosyl)imidazole + ADP + phosphate + 2 H(+)</text>
        <dbReference type="Rhea" id="RHEA:19317"/>
        <dbReference type="ChEBI" id="CHEBI:15378"/>
        <dbReference type="ChEBI" id="CHEBI:17544"/>
        <dbReference type="ChEBI" id="CHEBI:30616"/>
        <dbReference type="ChEBI" id="CHEBI:43474"/>
        <dbReference type="ChEBI" id="CHEBI:58730"/>
        <dbReference type="ChEBI" id="CHEBI:137981"/>
        <dbReference type="ChEBI" id="CHEBI:456216"/>
        <dbReference type="EC" id="6.3.4.18"/>
    </reaction>
</comment>
<feature type="binding site" evidence="5">
    <location>
        <position position="214"/>
    </location>
    <ligand>
        <name>ATP</name>
        <dbReference type="ChEBI" id="CHEBI:30616"/>
    </ligand>
</feature>
<gene>
    <name evidence="5 6" type="primary">purK</name>
    <name evidence="8" type="ORF">MXMO3_00768</name>
</gene>
<comment type="function">
    <text evidence="5">Catalyzes the ATP-dependent conversion of 5-aminoimidazole ribonucleotide (AIR) and HCO(3)(-) to N5-carboxyaminoimidazole ribonucleotide (N5-CAIR).</text>
</comment>
<dbReference type="InterPro" id="IPR011054">
    <property type="entry name" value="Rudment_hybrid_motif"/>
</dbReference>
<dbReference type="Proteomes" id="UP000258927">
    <property type="component" value="Chromosome"/>
</dbReference>
<evidence type="ECO:0000256" key="4">
    <source>
        <dbReference type="ARBA" id="ARBA00022840"/>
    </source>
</evidence>
<dbReference type="SUPFAM" id="SSF56059">
    <property type="entry name" value="Glutathione synthetase ATP-binding domain-like"/>
    <property type="match status" value="1"/>
</dbReference>
<evidence type="ECO:0000256" key="2">
    <source>
        <dbReference type="ARBA" id="ARBA00022741"/>
    </source>
</evidence>
<evidence type="ECO:0000313" key="8">
    <source>
        <dbReference type="EMBL" id="AVX03300.1"/>
    </source>
</evidence>
<name>A0A2R4MBC1_9HYPH</name>
<feature type="binding site" evidence="5">
    <location>
        <begin position="269"/>
        <end position="270"/>
    </location>
    <ligand>
        <name>ATP</name>
        <dbReference type="ChEBI" id="CHEBI:30616"/>
    </ligand>
</feature>
<dbReference type="InterPro" id="IPR040686">
    <property type="entry name" value="PurK_C"/>
</dbReference>
<dbReference type="Pfam" id="PF02222">
    <property type="entry name" value="ATP-grasp"/>
    <property type="match status" value="1"/>
</dbReference>
<evidence type="ECO:0000256" key="1">
    <source>
        <dbReference type="ARBA" id="ARBA00022598"/>
    </source>
</evidence>
<dbReference type="NCBIfam" id="NF004676">
    <property type="entry name" value="PRK06019.1-2"/>
    <property type="match status" value="1"/>
</dbReference>
<keyword evidence="9" id="KW-1185">Reference proteome</keyword>
<dbReference type="GO" id="GO:0034028">
    <property type="term" value="F:5-(carboxyamino)imidazole ribonucleotide synthase activity"/>
    <property type="evidence" value="ECO:0007669"/>
    <property type="project" value="UniProtKB-UniRule"/>
</dbReference>
<evidence type="ECO:0000313" key="9">
    <source>
        <dbReference type="Proteomes" id="UP000258927"/>
    </source>
</evidence>
<dbReference type="Gene3D" id="3.30.470.20">
    <property type="entry name" value="ATP-grasp fold, B domain"/>
    <property type="match status" value="1"/>
</dbReference>
<dbReference type="Pfam" id="PF17769">
    <property type="entry name" value="PurK_C"/>
    <property type="match status" value="1"/>
</dbReference>
<dbReference type="UniPathway" id="UPA00074">
    <property type="reaction ID" value="UER00942"/>
</dbReference>
<comment type="subunit">
    <text evidence="5 6">Homodimer.</text>
</comment>
<dbReference type="InterPro" id="IPR016185">
    <property type="entry name" value="PreATP-grasp_dom_sf"/>
</dbReference>
<dbReference type="PANTHER" id="PTHR11609:SF5">
    <property type="entry name" value="PHOSPHORIBOSYLAMINOIMIDAZOLE CARBOXYLASE"/>
    <property type="match status" value="1"/>
</dbReference>
<dbReference type="PROSITE" id="PS50975">
    <property type="entry name" value="ATP_GRASP"/>
    <property type="match status" value="1"/>
</dbReference>
<dbReference type="STRING" id="1122213.GCA_000423365_02030"/>
<dbReference type="InterPro" id="IPR011761">
    <property type="entry name" value="ATP-grasp"/>
</dbReference>
<dbReference type="SUPFAM" id="SSF52440">
    <property type="entry name" value="PreATP-grasp domain"/>
    <property type="match status" value="1"/>
</dbReference>
<dbReference type="GO" id="GO:0005524">
    <property type="term" value="F:ATP binding"/>
    <property type="evidence" value="ECO:0007669"/>
    <property type="project" value="UniProtKB-UniRule"/>
</dbReference>
<evidence type="ECO:0000256" key="6">
    <source>
        <dbReference type="RuleBase" id="RU361200"/>
    </source>
</evidence>
<dbReference type="GO" id="GO:0006189">
    <property type="term" value="P:'de novo' IMP biosynthetic process"/>
    <property type="evidence" value="ECO:0007669"/>
    <property type="project" value="UniProtKB-UniRule"/>
</dbReference>
<feature type="binding site" evidence="5">
    <location>
        <begin position="183"/>
        <end position="186"/>
    </location>
    <ligand>
        <name>ATP</name>
        <dbReference type="ChEBI" id="CHEBI:30616"/>
    </ligand>
</feature>
<dbReference type="InterPro" id="IPR005875">
    <property type="entry name" value="PurK"/>
</dbReference>
<dbReference type="InterPro" id="IPR054350">
    <property type="entry name" value="PurT/PurK_preATP-grasp"/>
</dbReference>
<dbReference type="InterPro" id="IPR013815">
    <property type="entry name" value="ATP_grasp_subdomain_1"/>
</dbReference>
<dbReference type="EC" id="6.3.4.18" evidence="5 6"/>
<feature type="binding site" evidence="5">
    <location>
        <position position="108"/>
    </location>
    <ligand>
        <name>ATP</name>
        <dbReference type="ChEBI" id="CHEBI:30616"/>
    </ligand>
</feature>
<dbReference type="NCBIfam" id="NF004675">
    <property type="entry name" value="PRK06019.1-1"/>
    <property type="match status" value="1"/>
</dbReference>
<proteinExistence type="inferred from homology"/>
<dbReference type="EMBL" id="CP021330">
    <property type="protein sequence ID" value="AVX03300.1"/>
    <property type="molecule type" value="Genomic_DNA"/>
</dbReference>
<dbReference type="FunFam" id="3.30.1490.20:FF:000015">
    <property type="entry name" value="N5-carboxyaminoimidazole ribonucleotide synthase"/>
    <property type="match status" value="1"/>
</dbReference>
<dbReference type="KEGG" id="mmyr:MXMO3_00768"/>
<evidence type="ECO:0000256" key="5">
    <source>
        <dbReference type="HAMAP-Rule" id="MF_01928"/>
    </source>
</evidence>
<keyword evidence="2 5" id="KW-0547">Nucleotide-binding</keyword>
<accession>A0A2R4MBC1</accession>
<dbReference type="FunFam" id="3.40.50.20:FF:000016">
    <property type="entry name" value="N5-carboxyaminoimidazole ribonucleotide synthase"/>
    <property type="match status" value="1"/>
</dbReference>
<comment type="pathway">
    <text evidence="5 6">Purine metabolism; IMP biosynthesis via de novo pathway; 5-amino-1-(5-phospho-D-ribosyl)imidazole-4-carboxylate from 5-amino-1-(5-phospho-D-ribosyl)imidazole (N5-CAIR route): step 1/2.</text>
</comment>
<organism evidence="8 9">
    <name type="scientific">Maritalea myrionectae</name>
    <dbReference type="NCBI Taxonomy" id="454601"/>
    <lineage>
        <taxon>Bacteria</taxon>
        <taxon>Pseudomonadati</taxon>
        <taxon>Pseudomonadota</taxon>
        <taxon>Alphaproteobacteria</taxon>
        <taxon>Hyphomicrobiales</taxon>
        <taxon>Devosiaceae</taxon>
        <taxon>Maritalea</taxon>
    </lineage>
</organism>
<feature type="domain" description="ATP-grasp" evidence="7">
    <location>
        <begin position="112"/>
        <end position="299"/>
    </location>
</feature>
<keyword evidence="3 5" id="KW-0658">Purine biosynthesis</keyword>
<sequence>MSKMLQPGATIGILGGGQLGRMLALAAHKLGLKVHIYCPDPQSPAFEVTPHKTIALYEDRKALKAFAETVDLVTYEFENVPAATAKAILEFNTPLAPGAKALATAQDRLIEKTFIEQAGVPVAPFANVESQAELESAVQTIGLPAVLKTRRFGYDGKGQKFLRQPEDVTGAFKELGENPCVLEGFVSFDREISVIIARTASGETAAYDPAENVHQDAILHTSTVPAQISDHVKQDALGAAAKIANALDYVGVMGVEFFVTDANDHLVVNEIAPRVHNSGHWTEAACLISQFEQHMRAIANWPLGDTTRHSDVVMTNLLGNDINQVTEAPTPHTMVHHYGKYEVRPGRKLGHINQISPKNS</sequence>
<dbReference type="PANTHER" id="PTHR11609">
    <property type="entry name" value="PURINE BIOSYNTHESIS PROTEIN 6/7, PUR6/7"/>
    <property type="match status" value="1"/>
</dbReference>
<keyword evidence="4 5" id="KW-0067">ATP-binding</keyword>
<dbReference type="AlphaFoldDB" id="A0A2R4MBC1"/>
<feature type="binding site" evidence="5">
    <location>
        <begin position="153"/>
        <end position="159"/>
    </location>
    <ligand>
        <name>ATP</name>
        <dbReference type="ChEBI" id="CHEBI:30616"/>
    </ligand>
</feature>
<dbReference type="HAMAP" id="MF_01928">
    <property type="entry name" value="PurK"/>
    <property type="match status" value="1"/>
</dbReference>
<dbReference type="NCBIfam" id="NF004679">
    <property type="entry name" value="PRK06019.1-5"/>
    <property type="match status" value="1"/>
</dbReference>
<dbReference type="GO" id="GO:0046872">
    <property type="term" value="F:metal ion binding"/>
    <property type="evidence" value="ECO:0007669"/>
    <property type="project" value="InterPro"/>
</dbReference>
<dbReference type="GO" id="GO:0004638">
    <property type="term" value="F:phosphoribosylaminoimidazole carboxylase activity"/>
    <property type="evidence" value="ECO:0007669"/>
    <property type="project" value="InterPro"/>
</dbReference>
<comment type="function">
    <text evidence="6">Catalyzes the ATP-dependent conversion of 5-aminoimidazole ribonucleotide (AIR) and HCO(3)- to N5-carboxyaminoimidazole ribonucleotide (N5-CAIR).</text>
</comment>
<reference evidence="8 9" key="1">
    <citation type="submission" date="2017-05" db="EMBL/GenBank/DDBJ databases">
        <title>Genome Analysis of Maritalea myrionectae HL2708#5.</title>
        <authorList>
            <consortium name="Cotde Inc.-PKNU"/>
            <person name="Jang D."/>
            <person name="Oh H.-M."/>
        </authorList>
    </citation>
    <scope>NUCLEOTIDE SEQUENCE [LARGE SCALE GENOMIC DNA]</scope>
    <source>
        <strain evidence="8 9">HL2708#5</strain>
    </source>
</reference>
<evidence type="ECO:0000256" key="3">
    <source>
        <dbReference type="ARBA" id="ARBA00022755"/>
    </source>
</evidence>
<dbReference type="GO" id="GO:0005829">
    <property type="term" value="C:cytosol"/>
    <property type="evidence" value="ECO:0007669"/>
    <property type="project" value="TreeGrafter"/>
</dbReference>
<dbReference type="Gene3D" id="3.30.1490.20">
    <property type="entry name" value="ATP-grasp fold, A domain"/>
    <property type="match status" value="1"/>
</dbReference>
<dbReference type="Gene3D" id="3.40.50.20">
    <property type="match status" value="1"/>
</dbReference>
<dbReference type="InterPro" id="IPR003135">
    <property type="entry name" value="ATP-grasp_carboxylate-amine"/>
</dbReference>
<evidence type="ECO:0000259" key="7">
    <source>
        <dbReference type="PROSITE" id="PS50975"/>
    </source>
</evidence>
<keyword evidence="1 5" id="KW-0436">Ligase</keyword>
<feature type="binding site" evidence="5">
    <location>
        <position position="148"/>
    </location>
    <ligand>
        <name>ATP</name>
        <dbReference type="ChEBI" id="CHEBI:30616"/>
    </ligand>
</feature>
<feature type="binding site" evidence="5">
    <location>
        <position position="191"/>
    </location>
    <ligand>
        <name>ATP</name>
        <dbReference type="ChEBI" id="CHEBI:30616"/>
    </ligand>
</feature>
<dbReference type="NCBIfam" id="TIGR01161">
    <property type="entry name" value="purK"/>
    <property type="match status" value="1"/>
</dbReference>